<dbReference type="InterPro" id="IPR002545">
    <property type="entry name" value="CheW-lke_dom"/>
</dbReference>
<feature type="domain" description="CheW-like" evidence="1">
    <location>
        <begin position="33"/>
        <end position="177"/>
    </location>
</feature>
<dbReference type="Pfam" id="PF01584">
    <property type="entry name" value="CheW"/>
    <property type="match status" value="1"/>
</dbReference>
<comment type="caution">
    <text evidence="2">The sequence shown here is derived from an EMBL/GenBank/DDBJ whole genome shotgun (WGS) entry which is preliminary data.</text>
</comment>
<dbReference type="CDD" id="cd00732">
    <property type="entry name" value="CheW"/>
    <property type="match status" value="1"/>
</dbReference>
<dbReference type="SMART" id="SM00260">
    <property type="entry name" value="CheW"/>
    <property type="match status" value="1"/>
</dbReference>
<protein>
    <submittedName>
        <fullName evidence="2">Signal transduction chemotaxis protein</fullName>
    </submittedName>
</protein>
<dbReference type="Gene3D" id="2.30.30.40">
    <property type="entry name" value="SH3 Domains"/>
    <property type="match status" value="1"/>
</dbReference>
<accession>E6PM81</accession>
<gene>
    <name evidence="2" type="primary">cheW</name>
    <name evidence="2" type="ORF">CARN2_1022</name>
</gene>
<evidence type="ECO:0000313" key="2">
    <source>
        <dbReference type="EMBL" id="CBH96033.1"/>
    </source>
</evidence>
<dbReference type="AlphaFoldDB" id="E6PM81"/>
<dbReference type="GO" id="GO:0005829">
    <property type="term" value="C:cytosol"/>
    <property type="evidence" value="ECO:0007669"/>
    <property type="project" value="TreeGrafter"/>
</dbReference>
<dbReference type="Gene3D" id="2.40.50.180">
    <property type="entry name" value="CheA-289, Domain 4"/>
    <property type="match status" value="1"/>
</dbReference>
<dbReference type="EMBL" id="CABM01000017">
    <property type="protein sequence ID" value="CBH96033.1"/>
    <property type="molecule type" value="Genomic_DNA"/>
</dbReference>
<proteinExistence type="predicted"/>
<dbReference type="GO" id="GO:0007165">
    <property type="term" value="P:signal transduction"/>
    <property type="evidence" value="ECO:0007669"/>
    <property type="project" value="InterPro"/>
</dbReference>
<name>E6PM81_9ZZZZ</name>
<dbReference type="PROSITE" id="PS50851">
    <property type="entry name" value="CHEW"/>
    <property type="match status" value="1"/>
</dbReference>
<dbReference type="InterPro" id="IPR036061">
    <property type="entry name" value="CheW-like_dom_sf"/>
</dbReference>
<organism evidence="2">
    <name type="scientific">mine drainage metagenome</name>
    <dbReference type="NCBI Taxonomy" id="410659"/>
    <lineage>
        <taxon>unclassified sequences</taxon>
        <taxon>metagenomes</taxon>
        <taxon>ecological metagenomes</taxon>
    </lineage>
</organism>
<dbReference type="PANTHER" id="PTHR22617">
    <property type="entry name" value="CHEMOTAXIS SENSOR HISTIDINE KINASE-RELATED"/>
    <property type="match status" value="1"/>
</dbReference>
<sequence>MQTTPASTAIAVKDAANLPATVQTNDFAAHAANGQFLTFSLHGEVYGLDILRVREILEYTRPTTIPMMPAFVHGVINLRGNVVPVIDLAQRFGRAATELRARTCIVIAEVEGEDGPQAIGILVDAVNAVLDMDAAQIEPPPSFGTGLRQDFIRGMARSESGFIILLDVARVLSVQEMSNLAGMSHGEALAMPAQS</sequence>
<dbReference type="SUPFAM" id="SSF50341">
    <property type="entry name" value="CheW-like"/>
    <property type="match status" value="1"/>
</dbReference>
<dbReference type="PANTHER" id="PTHR22617:SF41">
    <property type="entry name" value="CHEMOTAXIS SIGNAL TRANSDUCTION SYSTEM ADAPTOR PROTEIN CHEW"/>
    <property type="match status" value="1"/>
</dbReference>
<evidence type="ECO:0000259" key="1">
    <source>
        <dbReference type="PROSITE" id="PS50851"/>
    </source>
</evidence>
<dbReference type="InterPro" id="IPR039315">
    <property type="entry name" value="CheW"/>
</dbReference>
<reference evidence="2" key="1">
    <citation type="submission" date="2009-10" db="EMBL/GenBank/DDBJ databases">
        <title>Diversity of trophic interactions inside an arsenic-rich microbial ecosystem.</title>
        <authorList>
            <person name="Bertin P.N."/>
            <person name="Heinrich-Salmeron A."/>
            <person name="Pelletier E."/>
            <person name="Goulhen-Chollet F."/>
            <person name="Arsene-Ploetze F."/>
            <person name="Gallien S."/>
            <person name="Calteau A."/>
            <person name="Vallenet D."/>
            <person name="Casiot C."/>
            <person name="Chane-Woon-Ming B."/>
            <person name="Giloteaux L."/>
            <person name="Barakat M."/>
            <person name="Bonnefoy V."/>
            <person name="Bruneel O."/>
            <person name="Chandler M."/>
            <person name="Cleiss J."/>
            <person name="Duran R."/>
            <person name="Elbaz-Poulichet F."/>
            <person name="Fonknechten N."/>
            <person name="Lauga B."/>
            <person name="Mornico D."/>
            <person name="Ortet P."/>
            <person name="Schaeffer C."/>
            <person name="Siguier P."/>
            <person name="Alexander Thil Smith A."/>
            <person name="Van Dorsselaer A."/>
            <person name="Weissenbach J."/>
            <person name="Medigue C."/>
            <person name="Le Paslier D."/>
        </authorList>
    </citation>
    <scope>NUCLEOTIDE SEQUENCE</scope>
</reference>
<dbReference type="GO" id="GO:0006935">
    <property type="term" value="P:chemotaxis"/>
    <property type="evidence" value="ECO:0007669"/>
    <property type="project" value="InterPro"/>
</dbReference>